<name>A0A501QC22_9FLAO</name>
<keyword evidence="3" id="KW-1185">Reference proteome</keyword>
<dbReference type="Gene3D" id="3.10.450.50">
    <property type="match status" value="1"/>
</dbReference>
<reference evidence="2 3" key="1">
    <citation type="submission" date="2019-06" db="EMBL/GenBank/DDBJ databases">
        <title>Flavobacterium sp. MaA-Y11 from geoumgang.</title>
        <authorList>
            <person name="Jeong S."/>
        </authorList>
    </citation>
    <scope>NUCLEOTIDE SEQUENCE [LARGE SCALE GENOMIC DNA]</scope>
    <source>
        <strain evidence="2 3">MaA-Y11</strain>
    </source>
</reference>
<evidence type="ECO:0000313" key="3">
    <source>
        <dbReference type="Proteomes" id="UP000319175"/>
    </source>
</evidence>
<dbReference type="InterPro" id="IPR024289">
    <property type="entry name" value="DUF3828"/>
</dbReference>
<comment type="caution">
    <text evidence="2">The sequence shown here is derived from an EMBL/GenBank/DDBJ whole genome shotgun (WGS) entry which is preliminary data.</text>
</comment>
<evidence type="ECO:0000313" key="2">
    <source>
        <dbReference type="EMBL" id="TPD69922.1"/>
    </source>
</evidence>
<dbReference type="RefSeq" id="WP_140000528.1">
    <property type="nucleotide sequence ID" value="NZ_VFJE01000053.1"/>
</dbReference>
<reference evidence="2 3" key="2">
    <citation type="submission" date="2019-06" db="EMBL/GenBank/DDBJ databases">
        <authorList>
            <person name="Seo Y."/>
        </authorList>
    </citation>
    <scope>NUCLEOTIDE SEQUENCE [LARGE SCALE GENOMIC DNA]</scope>
    <source>
        <strain evidence="2 3">MaA-Y11</strain>
    </source>
</reference>
<gene>
    <name evidence="2" type="ORF">FJA49_08425</name>
</gene>
<feature type="domain" description="DUF3828" evidence="1">
    <location>
        <begin position="30"/>
        <end position="150"/>
    </location>
</feature>
<dbReference type="Proteomes" id="UP000319175">
    <property type="component" value="Unassembled WGS sequence"/>
</dbReference>
<dbReference type="AlphaFoldDB" id="A0A501QC22"/>
<dbReference type="EMBL" id="VFJE01000053">
    <property type="protein sequence ID" value="TPD69922.1"/>
    <property type="molecule type" value="Genomic_DNA"/>
</dbReference>
<accession>A0A501QC22</accession>
<proteinExistence type="predicted"/>
<protein>
    <submittedName>
        <fullName evidence="2">DUF3828 domain-containing protein</fullName>
    </submittedName>
</protein>
<dbReference type="OrthoDB" id="759561at2"/>
<sequence length="170" mass="19873">MKSKRHLKLLFALFCTLLLINCSSPESKVTRVVNKFYSEYKHNFRIVNKQYVSDHLYELILKAKEIEDEDAMLIKNSAFPTDKPLLIEGDVFTSLYEGHTSFTIKKTTITGNKATVIVEFKNKKYNQTWEDEVRLVNEKSKWKIDDVIFKKEISSFGSTQQCLNQIINHE</sequence>
<dbReference type="Pfam" id="PF12883">
    <property type="entry name" value="DUF3828"/>
    <property type="match status" value="1"/>
</dbReference>
<evidence type="ECO:0000259" key="1">
    <source>
        <dbReference type="Pfam" id="PF12883"/>
    </source>
</evidence>
<organism evidence="2 3">
    <name type="scientific">Flavobacterium microcysteis</name>
    <dbReference type="NCBI Taxonomy" id="2596891"/>
    <lineage>
        <taxon>Bacteria</taxon>
        <taxon>Pseudomonadati</taxon>
        <taxon>Bacteroidota</taxon>
        <taxon>Flavobacteriia</taxon>
        <taxon>Flavobacteriales</taxon>
        <taxon>Flavobacteriaceae</taxon>
        <taxon>Flavobacterium</taxon>
    </lineage>
</organism>